<protein>
    <submittedName>
        <fullName evidence="1">Uncharacterized protein</fullName>
    </submittedName>
</protein>
<comment type="caution">
    <text evidence="1">The sequence shown here is derived from an EMBL/GenBank/DDBJ whole genome shotgun (WGS) entry which is preliminary data.</text>
</comment>
<accession>A0A9P1IMT9</accession>
<reference evidence="1" key="1">
    <citation type="submission" date="2022-11" db="EMBL/GenBank/DDBJ databases">
        <authorList>
            <person name="Kikuchi T."/>
        </authorList>
    </citation>
    <scope>NUCLEOTIDE SEQUENCE</scope>
    <source>
        <strain evidence="1">PS1010</strain>
    </source>
</reference>
<organism evidence="1 2">
    <name type="scientific">Caenorhabditis angaria</name>
    <dbReference type="NCBI Taxonomy" id="860376"/>
    <lineage>
        <taxon>Eukaryota</taxon>
        <taxon>Metazoa</taxon>
        <taxon>Ecdysozoa</taxon>
        <taxon>Nematoda</taxon>
        <taxon>Chromadorea</taxon>
        <taxon>Rhabditida</taxon>
        <taxon>Rhabditina</taxon>
        <taxon>Rhabditomorpha</taxon>
        <taxon>Rhabditoidea</taxon>
        <taxon>Rhabditidae</taxon>
        <taxon>Peloderinae</taxon>
        <taxon>Caenorhabditis</taxon>
    </lineage>
</organism>
<sequence>MLVEVTVEKKIEHRRDLIPRQFFQYFGERWKSTWTSFPRGYRLEKSDCDIRIGSIFHWKFKEFYKFRRNQANHGPDPHKRKANLKKLLALDLVEGIGT</sequence>
<dbReference type="Proteomes" id="UP001152747">
    <property type="component" value="Unassembled WGS sequence"/>
</dbReference>
<evidence type="ECO:0000313" key="2">
    <source>
        <dbReference type="Proteomes" id="UP001152747"/>
    </source>
</evidence>
<proteinExistence type="predicted"/>
<gene>
    <name evidence="1" type="ORF">CAMP_LOCUS9568</name>
</gene>
<dbReference type="AlphaFoldDB" id="A0A9P1IMT9"/>
<dbReference type="EMBL" id="CANHGI010000004">
    <property type="protein sequence ID" value="CAI5446931.1"/>
    <property type="molecule type" value="Genomic_DNA"/>
</dbReference>
<keyword evidence="2" id="KW-1185">Reference proteome</keyword>
<name>A0A9P1IMT9_9PELO</name>
<evidence type="ECO:0000313" key="1">
    <source>
        <dbReference type="EMBL" id="CAI5446931.1"/>
    </source>
</evidence>